<dbReference type="InterPro" id="IPR003961">
    <property type="entry name" value="FN3_dom"/>
</dbReference>
<dbReference type="SUPFAM" id="SSF57184">
    <property type="entry name" value="Growth factor receptor domain"/>
    <property type="match status" value="1"/>
</dbReference>
<feature type="domain" description="Fibronectin type-III" evidence="11">
    <location>
        <begin position="722"/>
        <end position="808"/>
    </location>
</feature>
<evidence type="ECO:0000259" key="11">
    <source>
        <dbReference type="PROSITE" id="PS50853"/>
    </source>
</evidence>
<dbReference type="InterPro" id="IPR001507">
    <property type="entry name" value="ZP_dom"/>
</dbReference>
<feature type="compositionally biased region" description="Polar residues" evidence="6">
    <location>
        <begin position="619"/>
        <end position="635"/>
    </location>
</feature>
<dbReference type="PANTHER" id="PTHR14002">
    <property type="entry name" value="ENDOGLIN/TGF-BETA RECEPTOR TYPE III"/>
    <property type="match status" value="1"/>
</dbReference>
<dbReference type="SMART" id="SM00181">
    <property type="entry name" value="EGF"/>
    <property type="match status" value="3"/>
</dbReference>
<dbReference type="Pfam" id="PF00100">
    <property type="entry name" value="Zona_pellucida"/>
    <property type="match status" value="1"/>
</dbReference>
<dbReference type="InterPro" id="IPR036116">
    <property type="entry name" value="FN3_sf"/>
</dbReference>
<dbReference type="SUPFAM" id="SSF82671">
    <property type="entry name" value="SEA domain"/>
    <property type="match status" value="1"/>
</dbReference>
<dbReference type="InterPro" id="IPR055356">
    <property type="entry name" value="ZP-N"/>
</dbReference>
<evidence type="ECO:0000259" key="14">
    <source>
        <dbReference type="PROSITE" id="PS51390"/>
    </source>
</evidence>
<dbReference type="SMART" id="SM00060">
    <property type="entry name" value="FN3"/>
    <property type="match status" value="2"/>
</dbReference>
<dbReference type="InterPro" id="IPR001881">
    <property type="entry name" value="EGF-like_Ca-bd_dom"/>
</dbReference>
<dbReference type="PROSITE" id="PS00010">
    <property type="entry name" value="ASX_HYDROXYL"/>
    <property type="match status" value="3"/>
</dbReference>
<dbReference type="InterPro" id="IPR008197">
    <property type="entry name" value="WAP_dom"/>
</dbReference>
<feature type="domain" description="SEA" evidence="9">
    <location>
        <begin position="397"/>
        <end position="511"/>
    </location>
</feature>
<evidence type="ECO:0000259" key="10">
    <source>
        <dbReference type="PROSITE" id="PS50026"/>
    </source>
</evidence>
<evidence type="ECO:0000256" key="1">
    <source>
        <dbReference type="ARBA" id="ARBA00022536"/>
    </source>
</evidence>
<dbReference type="InterPro" id="IPR018097">
    <property type="entry name" value="EGF_Ca-bd_CS"/>
</dbReference>
<dbReference type="GeneID" id="101647790"/>
<dbReference type="InterPro" id="IPR055355">
    <property type="entry name" value="ZP-C"/>
</dbReference>
<dbReference type="Pfam" id="PF07645">
    <property type="entry name" value="EGF_CA"/>
    <property type="match status" value="3"/>
</dbReference>
<dbReference type="SUPFAM" id="SSF57256">
    <property type="entry name" value="Elafin-like"/>
    <property type="match status" value="1"/>
</dbReference>
<dbReference type="InterPro" id="IPR036645">
    <property type="entry name" value="Elafin-like_sf"/>
</dbReference>
<feature type="region of interest" description="Disordered" evidence="6">
    <location>
        <begin position="961"/>
        <end position="997"/>
    </location>
</feature>
<keyword evidence="1 5" id="KW-0245">EGF-like domain</keyword>
<dbReference type="InterPro" id="IPR036364">
    <property type="entry name" value="SEA_dom_sf"/>
</dbReference>
<dbReference type="Gene3D" id="2.60.40.3210">
    <property type="entry name" value="Zona pellucida, ZP-N domain"/>
    <property type="match status" value="1"/>
</dbReference>
<keyword evidence="2 8" id="KW-0732">Signal</keyword>
<feature type="domain" description="EMI" evidence="13">
    <location>
        <begin position="33"/>
        <end position="106"/>
    </location>
</feature>
<dbReference type="Pfam" id="PF01390">
    <property type="entry name" value="SEA"/>
    <property type="match status" value="1"/>
</dbReference>
<organism evidence="15 16">
    <name type="scientific">Echinops telfairi</name>
    <name type="common">Lesser hedgehog tenrec</name>
    <dbReference type="NCBI Taxonomy" id="9371"/>
    <lineage>
        <taxon>Eukaryota</taxon>
        <taxon>Metazoa</taxon>
        <taxon>Chordata</taxon>
        <taxon>Craniata</taxon>
        <taxon>Vertebrata</taxon>
        <taxon>Euteleostomi</taxon>
        <taxon>Mammalia</taxon>
        <taxon>Eutheria</taxon>
        <taxon>Afrotheria</taxon>
        <taxon>Tenrecidae</taxon>
        <taxon>Tenrecinae</taxon>
        <taxon>Echinops</taxon>
    </lineage>
</organism>
<evidence type="ECO:0000259" key="12">
    <source>
        <dbReference type="PROSITE" id="PS51034"/>
    </source>
</evidence>
<keyword evidence="7" id="KW-0472">Membrane</keyword>
<dbReference type="Gene3D" id="2.10.25.10">
    <property type="entry name" value="Laminin"/>
    <property type="match status" value="3"/>
</dbReference>
<feature type="domain" description="EGF-like" evidence="10">
    <location>
        <begin position="508"/>
        <end position="553"/>
    </location>
</feature>
<dbReference type="PROSITE" id="PS51034">
    <property type="entry name" value="ZP_2"/>
    <property type="match status" value="1"/>
</dbReference>
<keyword evidence="3" id="KW-0677">Repeat</keyword>
<evidence type="ECO:0000259" key="13">
    <source>
        <dbReference type="PROSITE" id="PS51041"/>
    </source>
</evidence>
<sequence length="1341" mass="146201">MLRPLGLVLLVLLRAVSLSQASGFTDKGLSLLSYQLCNYRVTQNVPKVLPFQTSASTYASCGGWIPWRQCSKTVYRVRYLTVQVPETRNVTDCCQGYEQLGLYCVLPLNRSREFTSKPGVCPALGPGPSTVPCTLDTDCPGLQKCCRWSEDHRCMDPEPPALERNPRTSWYNVTMRVKMDFKELRHVDPQLLNHTRLLYSMVTNALQPLDSTVHHLHSAGGDPSTTVSWLLLGLRQPVPVASISAELDDIVRRAYEVVSVQVQDVNECLFAELNSCSGKERCVNTEGSYQCVCHQESPATSSPLKPNHTCEDCPPIRNYTIFNVTSSSFRVSWGLNSTQKHTFHVQVYKGEELVRSASTHGTALQVVGLEAGVLYQVKTSYWECGANATATLTVRTDAQVFEITIRIINRNFTAKLRNRSSAEFQDFSRQLLQEVEKSFPPAVADLHRSGQLRVEIVSLWAGSVVVKLRLTVQDPPSPVSVSMLSSMLPPLFASTVFQVDQQGTLVQDWDECADPSENDCSAAAQCLNLEGAYTCRCQIARDANPSRAGRTCEVFTPNVHPGTLGNSSAADQAQSPAPLLRRGHEGSTAEQDRNSTGHGMEEEVPSAAPGLRTGHWMGQVTSTGASSPTYSSLLEDSNGPLDPLGQLLQNSTVEPSSRLTPRTSPTDHIMWHPSSPVEQDTPPAPLNTTRPWDLDPGPPSSPDLPSASSPASPETPACVPIPIQKVRVSNVTGTSFHVAWEAGPVLSSSFLLTLTSAPNLTLDLETQNTSLMLLGLEPGVLYKLAIAAAACGKEGARAHFKVRTAAQKLTGKVRIANVEYSESFCNASSREYQDFLEHFFTEVRNSLPAPMLRLMDEGGIKMEVAGITNGSIVVEFTLLILADLDARDVSDVFLAAFRNMSQLTVMSSDTFIQDYNECEGGEDDCVPGSSCWNTLGSFTCSCAGVDPDFWVEYPGRPCQGDSPGNATWAPGSSLGPDTEQPPTSPGTGAPLTQGANLTSQGLPQRMRLKGAVRVLCEIEKVAITVQKRFLQQEAIPESSLYLGEPPCNVSGGNSTHVLLMAGWSECGTAVQSNMTDTVVRTTLRNDLSPDGIVHYLKISSPVHCAFRNDLLTSSGYTPQWGVYTIIEDLHGAGSFVTEMQLFIGDSPIPQNYSVSASDDVKIAVGLYKPNHDLKVVLTECWATPSSNARDPVTFAFINNSCPVPNTYTNVIENGDSNKAQFKLKIFSFVNNSIVYLHCKLRICMESPDATCKINCHDFRSLRSEETSATHQTSWGPLIRSEGDSASGQPGLSVVYIVLIVVAVFGVVTGAAALLILRYQKVTGRYNFKIQSDNFSYQVFYE</sequence>
<feature type="chain" id="PRO_5047275689" evidence="8">
    <location>
        <begin position="22"/>
        <end position="1341"/>
    </location>
</feature>
<feature type="compositionally biased region" description="Polar residues" evidence="6">
    <location>
        <begin position="647"/>
        <end position="666"/>
    </location>
</feature>
<evidence type="ECO:0000256" key="7">
    <source>
        <dbReference type="SAM" id="Phobius"/>
    </source>
</evidence>
<feature type="region of interest" description="Disordered" evidence="6">
    <location>
        <begin position="562"/>
        <end position="718"/>
    </location>
</feature>
<dbReference type="SMART" id="SM00217">
    <property type="entry name" value="WAP"/>
    <property type="match status" value="1"/>
</dbReference>
<dbReference type="Gene3D" id="2.60.40.4100">
    <property type="entry name" value="Zona pellucida, ZP-C domain"/>
    <property type="match status" value="1"/>
</dbReference>
<dbReference type="CDD" id="cd00199">
    <property type="entry name" value="WAP"/>
    <property type="match status" value="1"/>
</dbReference>
<feature type="domain" description="WAP" evidence="14">
    <location>
        <begin position="114"/>
        <end position="158"/>
    </location>
</feature>
<evidence type="ECO:0000313" key="15">
    <source>
        <dbReference type="Proteomes" id="UP000694863"/>
    </source>
</evidence>
<dbReference type="Proteomes" id="UP000694863">
    <property type="component" value="Unplaced"/>
</dbReference>
<dbReference type="Pfam" id="PF00095">
    <property type="entry name" value="WAP"/>
    <property type="match status" value="1"/>
</dbReference>
<evidence type="ECO:0000256" key="2">
    <source>
        <dbReference type="ARBA" id="ARBA00022729"/>
    </source>
</evidence>
<dbReference type="InterPro" id="IPR009030">
    <property type="entry name" value="Growth_fac_rcpt_cys_sf"/>
</dbReference>
<evidence type="ECO:0000259" key="9">
    <source>
        <dbReference type="PROSITE" id="PS50024"/>
    </source>
</evidence>
<keyword evidence="7" id="KW-1133">Transmembrane helix</keyword>
<dbReference type="InterPro" id="IPR013783">
    <property type="entry name" value="Ig-like_fold"/>
</dbReference>
<evidence type="ECO:0000256" key="3">
    <source>
        <dbReference type="ARBA" id="ARBA00022737"/>
    </source>
</evidence>
<dbReference type="InterPro" id="IPR049883">
    <property type="entry name" value="NOTCH1_EGF-like"/>
</dbReference>
<dbReference type="SMART" id="SM00179">
    <property type="entry name" value="EGF_CA"/>
    <property type="match status" value="3"/>
</dbReference>
<evidence type="ECO:0000256" key="5">
    <source>
        <dbReference type="PROSITE-ProRule" id="PRU00076"/>
    </source>
</evidence>
<dbReference type="InterPro" id="IPR011489">
    <property type="entry name" value="EMI_domain"/>
</dbReference>
<feature type="compositionally biased region" description="Basic and acidic residues" evidence="6">
    <location>
        <begin position="582"/>
        <end position="601"/>
    </location>
</feature>
<feature type="compositionally biased region" description="Low complexity" evidence="6">
    <location>
        <begin position="703"/>
        <end position="712"/>
    </location>
</feature>
<dbReference type="PROSITE" id="PS50853">
    <property type="entry name" value="FN3"/>
    <property type="match status" value="1"/>
</dbReference>
<evidence type="ECO:0000256" key="6">
    <source>
        <dbReference type="SAM" id="MobiDB-lite"/>
    </source>
</evidence>
<keyword evidence="7" id="KW-0812">Transmembrane</keyword>
<protein>
    <submittedName>
        <fullName evidence="16">Uromodulin-like 1</fullName>
    </submittedName>
</protein>
<proteinExistence type="predicted"/>
<dbReference type="InterPro" id="IPR000742">
    <property type="entry name" value="EGF"/>
</dbReference>
<feature type="domain" description="ZP" evidence="12">
    <location>
        <begin position="1015"/>
        <end position="1258"/>
    </location>
</feature>
<reference evidence="16" key="1">
    <citation type="submission" date="2025-08" db="UniProtKB">
        <authorList>
            <consortium name="RefSeq"/>
        </authorList>
    </citation>
    <scope>IDENTIFICATION</scope>
</reference>
<evidence type="ECO:0000256" key="4">
    <source>
        <dbReference type="ARBA" id="ARBA00023157"/>
    </source>
</evidence>
<dbReference type="SUPFAM" id="SSF57196">
    <property type="entry name" value="EGF/Laminin"/>
    <property type="match status" value="1"/>
</dbReference>
<dbReference type="PROSITE" id="PS50024">
    <property type="entry name" value="SEA"/>
    <property type="match status" value="2"/>
</dbReference>
<dbReference type="Gene3D" id="4.10.75.10">
    <property type="entry name" value="Elafin-like"/>
    <property type="match status" value="1"/>
</dbReference>
<gene>
    <name evidence="16" type="primary">UMODL1</name>
</gene>
<dbReference type="SMART" id="SM00241">
    <property type="entry name" value="ZP"/>
    <property type="match status" value="1"/>
</dbReference>
<name>A0ABM0ID42_ECHTE</name>
<feature type="domain" description="EGF-like" evidence="10">
    <location>
        <begin position="914"/>
        <end position="959"/>
    </location>
</feature>
<dbReference type="PANTHER" id="PTHR14002:SF22">
    <property type="entry name" value="UROMODULIN-LIKE 1"/>
    <property type="match status" value="1"/>
</dbReference>
<dbReference type="PROSITE" id="PS51390">
    <property type="entry name" value="WAP"/>
    <property type="match status" value="1"/>
</dbReference>
<evidence type="ECO:0000313" key="16">
    <source>
        <dbReference type="RefSeq" id="XP_004697372.1"/>
    </source>
</evidence>
<dbReference type="CDD" id="cd00063">
    <property type="entry name" value="FN3"/>
    <property type="match status" value="1"/>
</dbReference>
<dbReference type="InterPro" id="IPR042235">
    <property type="entry name" value="ZP-C_dom"/>
</dbReference>
<feature type="compositionally biased region" description="Low complexity" evidence="6">
    <location>
        <begin position="567"/>
        <end position="578"/>
    </location>
</feature>
<dbReference type="SUPFAM" id="SSF49265">
    <property type="entry name" value="Fibronectin type III"/>
    <property type="match status" value="1"/>
</dbReference>
<feature type="domain" description="SEA" evidence="9">
    <location>
        <begin position="805"/>
        <end position="917"/>
    </location>
</feature>
<comment type="caution">
    <text evidence="5">Lacks conserved residue(s) required for the propagation of feature annotation.</text>
</comment>
<dbReference type="Pfam" id="PF23344">
    <property type="entry name" value="ZP-N"/>
    <property type="match status" value="1"/>
</dbReference>
<dbReference type="Gene3D" id="2.60.40.10">
    <property type="entry name" value="Immunoglobulins"/>
    <property type="match status" value="1"/>
</dbReference>
<keyword evidence="4" id="KW-1015">Disulfide bond</keyword>
<dbReference type="PROSITE" id="PS50026">
    <property type="entry name" value="EGF_3"/>
    <property type="match status" value="2"/>
</dbReference>
<dbReference type="InterPro" id="IPR000082">
    <property type="entry name" value="SEA_dom"/>
</dbReference>
<dbReference type="RefSeq" id="XP_004697372.1">
    <property type="nucleotide sequence ID" value="XM_004697315.2"/>
</dbReference>
<dbReference type="PROSITE" id="PS51041">
    <property type="entry name" value="EMI"/>
    <property type="match status" value="1"/>
</dbReference>
<feature type="transmembrane region" description="Helical" evidence="7">
    <location>
        <begin position="1293"/>
        <end position="1316"/>
    </location>
</feature>
<keyword evidence="15" id="KW-1185">Reference proteome</keyword>
<dbReference type="InterPro" id="IPR000152">
    <property type="entry name" value="EGF-type_Asp/Asn_hydroxyl_site"/>
</dbReference>
<feature type="signal peptide" evidence="8">
    <location>
        <begin position="1"/>
        <end position="21"/>
    </location>
</feature>
<dbReference type="PROSITE" id="PS01187">
    <property type="entry name" value="EGF_CA"/>
    <property type="match status" value="3"/>
</dbReference>
<dbReference type="CDD" id="cd00054">
    <property type="entry name" value="EGF_CA"/>
    <property type="match status" value="3"/>
</dbReference>
<evidence type="ECO:0000256" key="8">
    <source>
        <dbReference type="SAM" id="SignalP"/>
    </source>
</evidence>
<accession>A0ABM0ID42</accession>